<dbReference type="SUPFAM" id="SSF48371">
    <property type="entry name" value="ARM repeat"/>
    <property type="match status" value="2"/>
</dbReference>
<keyword evidence="9" id="KW-1185">Reference proteome</keyword>
<feature type="domain" description="Proteasome component Ecm29 N-terminal" evidence="6">
    <location>
        <begin position="14"/>
        <end position="511"/>
    </location>
</feature>
<dbReference type="GO" id="GO:0005737">
    <property type="term" value="C:cytoplasm"/>
    <property type="evidence" value="ECO:0007669"/>
    <property type="project" value="UniProtKB-SubCell"/>
</dbReference>
<feature type="coiled-coil region" evidence="5">
    <location>
        <begin position="967"/>
        <end position="994"/>
    </location>
</feature>
<evidence type="ECO:0000313" key="9">
    <source>
        <dbReference type="Proteomes" id="UP000315783"/>
    </source>
</evidence>
<evidence type="ECO:0000256" key="5">
    <source>
        <dbReference type="SAM" id="Coils"/>
    </source>
</evidence>
<organism evidence="8 9">
    <name type="scientific">Cordyceps javanica</name>
    <dbReference type="NCBI Taxonomy" id="43265"/>
    <lineage>
        <taxon>Eukaryota</taxon>
        <taxon>Fungi</taxon>
        <taxon>Dikarya</taxon>
        <taxon>Ascomycota</taxon>
        <taxon>Pezizomycotina</taxon>
        <taxon>Sordariomycetes</taxon>
        <taxon>Hypocreomycetidae</taxon>
        <taxon>Hypocreales</taxon>
        <taxon>Cordycipitaceae</taxon>
        <taxon>Cordyceps</taxon>
    </lineage>
</organism>
<evidence type="ECO:0000256" key="3">
    <source>
        <dbReference type="ARBA" id="ARBA00022737"/>
    </source>
</evidence>
<keyword evidence="2" id="KW-0963">Cytoplasm</keyword>
<proteinExistence type="predicted"/>
<dbReference type="Pfam" id="PF24492">
    <property type="entry name" value="HEAT_ECM29"/>
    <property type="match status" value="1"/>
</dbReference>
<dbReference type="InterPro" id="IPR024372">
    <property type="entry name" value="Ecm29_N"/>
</dbReference>
<dbReference type="GO" id="GO:0036503">
    <property type="term" value="P:ERAD pathway"/>
    <property type="evidence" value="ECO:0007669"/>
    <property type="project" value="TreeGrafter"/>
</dbReference>
<dbReference type="PANTHER" id="PTHR23346">
    <property type="entry name" value="TRANSLATIONAL ACTIVATOR GCN1-RELATED"/>
    <property type="match status" value="1"/>
</dbReference>
<dbReference type="Proteomes" id="UP000315783">
    <property type="component" value="Unassembled WGS sequence"/>
</dbReference>
<dbReference type="STRING" id="43265.A0A545UUQ6"/>
<dbReference type="PANTHER" id="PTHR23346:SF19">
    <property type="entry name" value="PROTEASOME ADAPTER AND SCAFFOLD PROTEIN ECM29"/>
    <property type="match status" value="1"/>
</dbReference>
<dbReference type="GO" id="GO:0043248">
    <property type="term" value="P:proteasome assembly"/>
    <property type="evidence" value="ECO:0007669"/>
    <property type="project" value="InterPro"/>
</dbReference>
<protein>
    <submittedName>
        <fullName evidence="8">Proteasome component (Ecm29)</fullName>
    </submittedName>
</protein>
<dbReference type="GO" id="GO:0000502">
    <property type="term" value="C:proteasome complex"/>
    <property type="evidence" value="ECO:0007669"/>
    <property type="project" value="UniProtKB-KW"/>
</dbReference>
<keyword evidence="4 8" id="KW-0647">Proteasome</keyword>
<evidence type="ECO:0000256" key="4">
    <source>
        <dbReference type="ARBA" id="ARBA00022942"/>
    </source>
</evidence>
<dbReference type="InterPro" id="IPR011989">
    <property type="entry name" value="ARM-like"/>
</dbReference>
<evidence type="ECO:0000313" key="8">
    <source>
        <dbReference type="EMBL" id="TQV93188.1"/>
    </source>
</evidence>
<accession>A0A545UUQ6</accession>
<evidence type="ECO:0000259" key="7">
    <source>
        <dbReference type="Pfam" id="PF24492"/>
    </source>
</evidence>
<name>A0A545UUQ6_9HYPO</name>
<dbReference type="GO" id="GO:0060090">
    <property type="term" value="F:molecular adaptor activity"/>
    <property type="evidence" value="ECO:0007669"/>
    <property type="project" value="InterPro"/>
</dbReference>
<dbReference type="OrthoDB" id="16066at2759"/>
<comment type="caution">
    <text evidence="8">The sequence shown here is derived from an EMBL/GenBank/DDBJ whole genome shotgun (WGS) entry which is preliminary data.</text>
</comment>
<dbReference type="InterPro" id="IPR016024">
    <property type="entry name" value="ARM-type_fold"/>
</dbReference>
<feature type="domain" description="Proteasome adapter and scaffold protein ECM29 HEAT-repeat" evidence="7">
    <location>
        <begin position="1277"/>
        <end position="1436"/>
    </location>
</feature>
<dbReference type="InterPro" id="IPR055443">
    <property type="entry name" value="HEAT_ECM29"/>
</dbReference>
<dbReference type="EMBL" id="SPUK01000012">
    <property type="protein sequence ID" value="TQV93188.1"/>
    <property type="molecule type" value="Genomic_DNA"/>
</dbReference>
<dbReference type="Gene3D" id="1.25.10.10">
    <property type="entry name" value="Leucine-rich Repeat Variant"/>
    <property type="match status" value="1"/>
</dbReference>
<evidence type="ECO:0000259" key="6">
    <source>
        <dbReference type="Pfam" id="PF13001"/>
    </source>
</evidence>
<gene>
    <name evidence="8" type="ORF">IF1G_07766</name>
</gene>
<dbReference type="Pfam" id="PF23731">
    <property type="entry name" value="ARM_ECM29_C"/>
    <property type="match status" value="1"/>
</dbReference>
<keyword evidence="3" id="KW-0677">Repeat</keyword>
<reference evidence="8 9" key="1">
    <citation type="journal article" date="2019" name="Appl. Microbiol. Biotechnol.">
        <title>Genome sequence of Isaria javanica and comparative genome analysis insights into family S53 peptidase evolution in fungal entomopathogens.</title>
        <authorList>
            <person name="Lin R."/>
            <person name="Zhang X."/>
            <person name="Xin B."/>
            <person name="Zou M."/>
            <person name="Gao Y."/>
            <person name="Qin F."/>
            <person name="Hu Q."/>
            <person name="Xie B."/>
            <person name="Cheng X."/>
        </authorList>
    </citation>
    <scope>NUCLEOTIDE SEQUENCE [LARGE SCALE GENOMIC DNA]</scope>
    <source>
        <strain evidence="8 9">IJ1G</strain>
    </source>
</reference>
<sequence>MAAPSTEQKELQLVETVEFKILGVANKEQKLHELLQRYLAPLILKAASDHASVRGRVIQILARLKTFIQPPQVILPVRTLLQQYRNTDSVVIKQLDLSFILHSLERTDVEDRRELLPIVLKGLVADENQPRAATILNIVLRLILDIRIPPRGSKDDEAFRTALGLDDAADAKYLAYLLGVFLRLRATSGAQTLAQSNPTLSSPELALFPAESPDTEKLLRRISELKIKVVTLLASAAFTDEEKFLPALYAAASFDGRVASTGEEIIKRSSVSLEDETLVARLFAAHALLPAANRTRILGMLSKSAVSTTMTDSIIRVVTLDFMPPQEGSPSNVLQPSSALERTKLHKALFQYLSWVAQIGPSKRGFTIGPQLIRKMREYVESQGWPVAESSASDDIALRSRAYETIGLLARSADMPTDDKLNLAAWLFRSLSEDSTNDAVVNIDGALSSLTANIDPSVTAGNLVFRTMLLTYMSLADEPPAVRSTRHAVVKWANQCLSFSNVHARWIDILAIAGQYNERNDVIEQGQKGLDPWTYFAHNQAETIMPDWREMVSTYFDSLIEPAPAAGGQSINGLPTLPPRPVFRNFHGSRILAFPVALKYCENLMLLSALDDFTVQPDWMQALGAQLKNDIKSQNQVRAYLQKVDSKALVFYLQTCLEGAFVQDAPIVEDCIRCFVEVASLAQAETIGLLTGQTMSLLPLVKSNNREIRTLAAKAIGILAAHPANGIDSVSNFAVTLHGFFDNAQRKAGPDLNAAEGALMAFGHLQSRCVYYDREVPETTYPLSYLADDSTPASLFEAALDSFAQLWSAGLSLPLPEGEHSLDTIIKKLAAQAKKGNEHAIAALGRLASAIEITQAGDASSAPVEWEQGTLGSILKYLFALHEIKQVEIHFTVGEAITAAIARWDSDQVKLGMDVEYRGDGFQSKALGSIVSSVLGKLFADCKGTKPSLLKASGIWLFCIVQYCSHIEQVQSRLREAQGAFMRLLNARDELVQETASRGLSLVYERGDADLKSALVKDLVSAFTGSSTQLKVEEDTELFEPGALPTGEGNSVTSYKDIVNLANEVGDQRLVYKFMSLAANAATWSTRSAFGRFGLSNILSESEVDPKLYPKLYRYRFDPNSNVQRSMDDIWKSLVKDSNATIDEHFDAIMEDLLKSILGREWRMREASCAAVAELVHGRSFVQYEKYYRDIWTAALKVLDDVKGSVREAALKLCMGLSNGLVRQLEESNHSAAAKAMMKEALPFLLSEKGIENSVQDVQIFATITVMKICKHGGVSLRPFIPEIVSHMLGLLSTIEPQQINYHYQRAGEESRDQIDKLRSQMVNQSPISEAVENCLRFVDADVMLQLAPKLEATIKSAIGMPTKIGCSRVLTTLFTRHTNDIKPLSGKFLKLLEKQTLDKNDEVSQAYARAAAYIMRAVGDADRQRFCSGLVELYFSGEDESRRQKVSDVVVSLAKISPDHFSSQEADLLPFTYLGSHDTDEYASKVFKEVWSQHAGSGRTVMRYVPEIVALVERCLATTQWALRHTGAFTIAAAVSDVASATEMTGGIGEPNCKALWPAFDKALALKTFPGKEKVLASFPTFVKSGRVFWQDSAPVAAQMKKVALREARRNNDEYRPHAFRSLWAFAQARPDLDLLGDITDIVAPYLDAATDDDKMDVDSKGEDKGLMDTARNGLEAIARGYTRSPSRDVATVAAAVIKTLQPYLAHEKMGAIKREVWYKCVADFMTEAASASAAATSAAEAKSAGGGGGGGAADSAAATFTSYLESLDLDRAETGTHPQRVQRIEAVAAALKAQQAGAFGTAKAAAASSSGTDLKAVLERAAREERATDLQRSWRKVLEELA</sequence>
<dbReference type="Pfam" id="PF13001">
    <property type="entry name" value="ECM29_N"/>
    <property type="match status" value="1"/>
</dbReference>
<dbReference type="GO" id="GO:0005634">
    <property type="term" value="C:nucleus"/>
    <property type="evidence" value="ECO:0007669"/>
    <property type="project" value="TreeGrafter"/>
</dbReference>
<keyword evidence="5" id="KW-0175">Coiled coil</keyword>
<evidence type="ECO:0000256" key="2">
    <source>
        <dbReference type="ARBA" id="ARBA00022490"/>
    </source>
</evidence>
<comment type="subcellular location">
    <subcellularLocation>
        <location evidence="1">Cytoplasm</location>
    </subcellularLocation>
</comment>
<evidence type="ECO:0000256" key="1">
    <source>
        <dbReference type="ARBA" id="ARBA00004496"/>
    </source>
</evidence>